<protein>
    <submittedName>
        <fullName evidence="1">Uncharacterized protein</fullName>
    </submittedName>
</protein>
<sequence>MLVKFATQGIDQFLLVGASKTSKLALVSQWWNRPNLPSFSVRVKSGTCAPKHQLTICQCPSVLFKGEVSLVVGNMLRIYDIGKKKLLRKCENK</sequence>
<dbReference type="EMBL" id="JAFNEN010005544">
    <property type="protein sequence ID" value="KAG8170398.1"/>
    <property type="molecule type" value="Genomic_DNA"/>
</dbReference>
<keyword evidence="2" id="KW-1185">Reference proteome</keyword>
<name>A0AAV6TF04_9ARAC</name>
<organism evidence="1 2">
    <name type="scientific">Oedothorax gibbosus</name>
    <dbReference type="NCBI Taxonomy" id="931172"/>
    <lineage>
        <taxon>Eukaryota</taxon>
        <taxon>Metazoa</taxon>
        <taxon>Ecdysozoa</taxon>
        <taxon>Arthropoda</taxon>
        <taxon>Chelicerata</taxon>
        <taxon>Arachnida</taxon>
        <taxon>Araneae</taxon>
        <taxon>Araneomorphae</taxon>
        <taxon>Entelegynae</taxon>
        <taxon>Araneoidea</taxon>
        <taxon>Linyphiidae</taxon>
        <taxon>Erigoninae</taxon>
        <taxon>Oedothorax</taxon>
    </lineage>
</organism>
<dbReference type="Proteomes" id="UP000827092">
    <property type="component" value="Unassembled WGS sequence"/>
</dbReference>
<feature type="non-terminal residue" evidence="1">
    <location>
        <position position="93"/>
    </location>
</feature>
<dbReference type="AlphaFoldDB" id="A0AAV6TF04"/>
<evidence type="ECO:0000313" key="2">
    <source>
        <dbReference type="Proteomes" id="UP000827092"/>
    </source>
</evidence>
<gene>
    <name evidence="1" type="ORF">JTE90_012611</name>
</gene>
<evidence type="ECO:0000313" key="1">
    <source>
        <dbReference type="EMBL" id="KAG8170398.1"/>
    </source>
</evidence>
<comment type="caution">
    <text evidence="1">The sequence shown here is derived from an EMBL/GenBank/DDBJ whole genome shotgun (WGS) entry which is preliminary data.</text>
</comment>
<proteinExistence type="predicted"/>
<reference evidence="1 2" key="1">
    <citation type="journal article" date="2022" name="Nat. Ecol. Evol.">
        <title>A masculinizing supergene underlies an exaggerated male reproductive morph in a spider.</title>
        <authorList>
            <person name="Hendrickx F."/>
            <person name="De Corte Z."/>
            <person name="Sonet G."/>
            <person name="Van Belleghem S.M."/>
            <person name="Kostlbacher S."/>
            <person name="Vangestel C."/>
        </authorList>
    </citation>
    <scope>NUCLEOTIDE SEQUENCE [LARGE SCALE GENOMIC DNA]</scope>
    <source>
        <strain evidence="1">W744_W776</strain>
    </source>
</reference>
<accession>A0AAV6TF04</accession>